<feature type="domain" description="STAS" evidence="3">
    <location>
        <begin position="5"/>
        <end position="98"/>
    </location>
</feature>
<dbReference type="PROSITE" id="PS50801">
    <property type="entry name" value="STAS"/>
    <property type="match status" value="1"/>
</dbReference>
<keyword evidence="5" id="KW-1185">Reference proteome</keyword>
<dbReference type="InterPro" id="IPR036513">
    <property type="entry name" value="STAS_dom_sf"/>
</dbReference>
<accession>A0ABQ2NI05</accession>
<dbReference type="InterPro" id="IPR003658">
    <property type="entry name" value="Anti-sigma_ant"/>
</dbReference>
<dbReference type="RefSeq" id="WP_188784707.1">
    <property type="nucleotide sequence ID" value="NZ_BMNI01000008.1"/>
</dbReference>
<proteinExistence type="inferred from homology"/>
<evidence type="ECO:0000256" key="2">
    <source>
        <dbReference type="RuleBase" id="RU003749"/>
    </source>
</evidence>
<protein>
    <recommendedName>
        <fullName evidence="2">Anti-sigma factor antagonist</fullName>
    </recommendedName>
</protein>
<comment type="similarity">
    <text evidence="1 2">Belongs to the anti-sigma-factor antagonist family.</text>
</comment>
<dbReference type="Gene3D" id="3.30.750.24">
    <property type="entry name" value="STAS domain"/>
    <property type="match status" value="1"/>
</dbReference>
<dbReference type="Pfam" id="PF01740">
    <property type="entry name" value="STAS"/>
    <property type="match status" value="1"/>
</dbReference>
<organism evidence="4 5">
    <name type="scientific">Nocardioides phosphati</name>
    <dbReference type="NCBI Taxonomy" id="1867775"/>
    <lineage>
        <taxon>Bacteria</taxon>
        <taxon>Bacillati</taxon>
        <taxon>Actinomycetota</taxon>
        <taxon>Actinomycetes</taxon>
        <taxon>Propionibacteriales</taxon>
        <taxon>Nocardioidaceae</taxon>
        <taxon>Nocardioides</taxon>
    </lineage>
</organism>
<dbReference type="SUPFAM" id="SSF52091">
    <property type="entry name" value="SpoIIaa-like"/>
    <property type="match status" value="1"/>
</dbReference>
<evidence type="ECO:0000259" key="3">
    <source>
        <dbReference type="PROSITE" id="PS50801"/>
    </source>
</evidence>
<dbReference type="CDD" id="cd07043">
    <property type="entry name" value="STAS_anti-anti-sigma_factors"/>
    <property type="match status" value="1"/>
</dbReference>
<evidence type="ECO:0000313" key="5">
    <source>
        <dbReference type="Proteomes" id="UP000655410"/>
    </source>
</evidence>
<sequence length="116" mass="12408">MSEIADVVALDVADMRVVQVRGEIDLSNARDVLDEIGDAVRSGATTITVDLSAVSFLDSSGIAMLFQLRQRIAYSRQELRLVVPPGSPIRRVLELTGVPQVIPVMDTLEGGPPGPP</sequence>
<evidence type="ECO:0000313" key="4">
    <source>
        <dbReference type="EMBL" id="GGO92404.1"/>
    </source>
</evidence>
<dbReference type="PANTHER" id="PTHR33495:SF2">
    <property type="entry name" value="ANTI-SIGMA FACTOR ANTAGONIST TM_1081-RELATED"/>
    <property type="match status" value="1"/>
</dbReference>
<dbReference type="Proteomes" id="UP000655410">
    <property type="component" value="Unassembled WGS sequence"/>
</dbReference>
<dbReference type="InterPro" id="IPR002645">
    <property type="entry name" value="STAS_dom"/>
</dbReference>
<name>A0ABQ2NI05_9ACTN</name>
<reference evidence="5" key="1">
    <citation type="journal article" date="2019" name="Int. J. Syst. Evol. Microbiol.">
        <title>The Global Catalogue of Microorganisms (GCM) 10K type strain sequencing project: providing services to taxonomists for standard genome sequencing and annotation.</title>
        <authorList>
            <consortium name="The Broad Institute Genomics Platform"/>
            <consortium name="The Broad Institute Genome Sequencing Center for Infectious Disease"/>
            <person name="Wu L."/>
            <person name="Ma J."/>
        </authorList>
    </citation>
    <scope>NUCLEOTIDE SEQUENCE [LARGE SCALE GENOMIC DNA]</scope>
    <source>
        <strain evidence="5">CGMCC 4.7371</strain>
    </source>
</reference>
<dbReference type="EMBL" id="BMNI01000008">
    <property type="protein sequence ID" value="GGO92404.1"/>
    <property type="molecule type" value="Genomic_DNA"/>
</dbReference>
<comment type="caution">
    <text evidence="4">The sequence shown here is derived from an EMBL/GenBank/DDBJ whole genome shotgun (WGS) entry which is preliminary data.</text>
</comment>
<dbReference type="PANTHER" id="PTHR33495">
    <property type="entry name" value="ANTI-SIGMA FACTOR ANTAGONIST TM_1081-RELATED-RELATED"/>
    <property type="match status" value="1"/>
</dbReference>
<evidence type="ECO:0000256" key="1">
    <source>
        <dbReference type="ARBA" id="ARBA00009013"/>
    </source>
</evidence>
<dbReference type="NCBIfam" id="TIGR00377">
    <property type="entry name" value="ant_ant_sig"/>
    <property type="match status" value="1"/>
</dbReference>
<gene>
    <name evidence="4" type="primary">rsbV</name>
    <name evidence="4" type="ORF">GCM10011584_28730</name>
</gene>